<organism evidence="2">
    <name type="scientific">Mycobacterium triplex</name>
    <dbReference type="NCBI Taxonomy" id="47839"/>
    <lineage>
        <taxon>Bacteria</taxon>
        <taxon>Bacillati</taxon>
        <taxon>Actinomycetota</taxon>
        <taxon>Actinomycetes</taxon>
        <taxon>Mycobacteriales</taxon>
        <taxon>Mycobacteriaceae</taxon>
        <taxon>Mycobacterium</taxon>
        <taxon>Mycobacterium simiae complex</taxon>
    </lineage>
</organism>
<evidence type="ECO:0000256" key="1">
    <source>
        <dbReference type="SAM" id="Phobius"/>
    </source>
</evidence>
<gene>
    <name evidence="2" type="ORF">BN973_01473</name>
</gene>
<dbReference type="PANTHER" id="PTHR37330">
    <property type="entry name" value="CONSERVED TRANSMEMBRANE PROTEIN-RELATED"/>
    <property type="match status" value="1"/>
</dbReference>
<dbReference type="EMBL" id="HG964446">
    <property type="protein sequence ID" value="CDO87122.1"/>
    <property type="molecule type" value="Genomic_DNA"/>
</dbReference>
<dbReference type="Pfam" id="PF14494">
    <property type="entry name" value="DUF4436"/>
    <property type="match status" value="1"/>
</dbReference>
<keyword evidence="1" id="KW-0472">Membrane</keyword>
<dbReference type="PANTHER" id="PTHR37330:SF1">
    <property type="entry name" value="CONSERVED TRANSMEMBRANE PROTEIN-RELATED"/>
    <property type="match status" value="1"/>
</dbReference>
<keyword evidence="1" id="KW-1133">Transmembrane helix</keyword>
<reference evidence="2" key="1">
    <citation type="journal article" date="2014" name="Genome Announc.">
        <title>Draft Genome Sequence of Mycobacterium triplex DSM 44626.</title>
        <authorList>
            <person name="Sassi M."/>
            <person name="Croce O."/>
            <person name="Robert C."/>
            <person name="Raoult D."/>
            <person name="Drancourt M."/>
        </authorList>
    </citation>
    <scope>NUCLEOTIDE SEQUENCE [LARGE SCALE GENOMIC DNA]</scope>
    <source>
        <strain evidence="2">DSM 44626</strain>
    </source>
</reference>
<feature type="transmembrane region" description="Helical" evidence="1">
    <location>
        <begin position="12"/>
        <end position="36"/>
    </location>
</feature>
<protein>
    <submittedName>
        <fullName evidence="2">Transmembrane protein</fullName>
    </submittedName>
</protein>
<dbReference type="STRING" id="47839.BN973_01473"/>
<dbReference type="HOGENOM" id="CLU_058994_0_0_11"/>
<proteinExistence type="predicted"/>
<dbReference type="eggNOG" id="ENOG5032V34">
    <property type="taxonomic scope" value="Bacteria"/>
</dbReference>
<sequence length="291" mass="31622">MASNGFASGTRFMKLSIMGLVIFFIGAYITTIALYARSGCGCPLQLTPGKPAADGTTVTIDFLELQSMKGAVQTNVAVTPGPGLLDSVTRGLNTDFAAVVHSAVTPSKRAWTKGMLPGEYPVPLTISGDPSAWPFDRYRSGPITVDLIYGTERPEQLPVKFVDRVSGWKLSVAGEGNPQSPYRVEMRRSPSIAVFAAVIIVVMLALAGVGAFVAIQTARDRRKFQPPMTTWYAAMLFAVIPLRNALPDAPPIGSWVDVTVTLWVIVTLVMSMLLYVYCWWRHLRPEPEKAA</sequence>
<feature type="transmembrane region" description="Helical" evidence="1">
    <location>
        <begin position="192"/>
        <end position="215"/>
    </location>
</feature>
<name>A0A024JUV1_9MYCO</name>
<dbReference type="AlphaFoldDB" id="A0A024JUV1"/>
<dbReference type="Proteomes" id="UP000028880">
    <property type="component" value="Unassembled WGS sequence"/>
</dbReference>
<keyword evidence="1 2" id="KW-0812">Transmembrane</keyword>
<reference evidence="2" key="2">
    <citation type="submission" date="2014-04" db="EMBL/GenBank/DDBJ databases">
        <authorList>
            <person name="Urmite Genomes U."/>
        </authorList>
    </citation>
    <scope>NUCLEOTIDE SEQUENCE</scope>
    <source>
        <strain evidence="2">DSM 44626</strain>
    </source>
</reference>
<accession>A0A024JUV1</accession>
<dbReference type="InterPro" id="IPR027948">
    <property type="entry name" value="DUF4436"/>
</dbReference>
<feature type="transmembrane region" description="Helical" evidence="1">
    <location>
        <begin position="258"/>
        <end position="280"/>
    </location>
</feature>
<evidence type="ECO:0000313" key="2">
    <source>
        <dbReference type="EMBL" id="CDO87122.1"/>
    </source>
</evidence>